<accession>A0ABZ1YHU4</accession>
<keyword evidence="2" id="KW-1185">Reference proteome</keyword>
<proteinExistence type="predicted"/>
<organism evidence="1 2">
    <name type="scientific">Nocardia vinacea</name>
    <dbReference type="NCBI Taxonomy" id="96468"/>
    <lineage>
        <taxon>Bacteria</taxon>
        <taxon>Bacillati</taxon>
        <taxon>Actinomycetota</taxon>
        <taxon>Actinomycetes</taxon>
        <taxon>Mycobacteriales</taxon>
        <taxon>Nocardiaceae</taxon>
        <taxon>Nocardia</taxon>
    </lineage>
</organism>
<name>A0ABZ1YHU4_9NOCA</name>
<dbReference type="EMBL" id="CP109441">
    <property type="protein sequence ID" value="WUV42764.1"/>
    <property type="molecule type" value="Genomic_DNA"/>
</dbReference>
<reference evidence="1" key="1">
    <citation type="submission" date="2022-10" db="EMBL/GenBank/DDBJ databases">
        <title>The complete genomes of actinobacterial strains from the NBC collection.</title>
        <authorList>
            <person name="Joergensen T.S."/>
            <person name="Alvarez Arevalo M."/>
            <person name="Sterndorff E.B."/>
            <person name="Faurdal D."/>
            <person name="Vuksanovic O."/>
            <person name="Mourched A.-S."/>
            <person name="Charusanti P."/>
            <person name="Shaw S."/>
            <person name="Blin K."/>
            <person name="Weber T."/>
        </authorList>
    </citation>
    <scope>NUCLEOTIDE SEQUENCE</scope>
    <source>
        <strain evidence="1">NBC_01482</strain>
    </source>
</reference>
<sequence length="72" mass="8264">MSMAWIRDYYDVPVKRGGRVRYTGRGWPELGTITGTRGASLRVLLDGHKKSLVFHPTWKLTYLDDNGTVLWP</sequence>
<evidence type="ECO:0000313" key="2">
    <source>
        <dbReference type="Proteomes" id="UP001432062"/>
    </source>
</evidence>
<dbReference type="Proteomes" id="UP001432062">
    <property type="component" value="Chromosome"/>
</dbReference>
<protein>
    <recommendedName>
        <fullName evidence="3">HNH endonuclease</fullName>
    </recommendedName>
</protein>
<evidence type="ECO:0008006" key="3">
    <source>
        <dbReference type="Google" id="ProtNLM"/>
    </source>
</evidence>
<evidence type="ECO:0000313" key="1">
    <source>
        <dbReference type="EMBL" id="WUV42764.1"/>
    </source>
</evidence>
<dbReference type="RefSeq" id="WP_329405377.1">
    <property type="nucleotide sequence ID" value="NZ_CP109441.1"/>
</dbReference>
<gene>
    <name evidence="1" type="ORF">OG563_26330</name>
</gene>